<dbReference type="InterPro" id="IPR037532">
    <property type="entry name" value="FtsI_transpept"/>
</dbReference>
<feature type="domain" description="Penicillin-binding protein transpeptidase" evidence="18">
    <location>
        <begin position="263"/>
        <end position="557"/>
    </location>
</feature>
<dbReference type="GO" id="GO:0043093">
    <property type="term" value="P:FtsZ-dependent cytokinesis"/>
    <property type="evidence" value="ECO:0007669"/>
    <property type="project" value="UniProtKB-UniRule"/>
</dbReference>
<dbReference type="HAMAP" id="MF_02080">
    <property type="entry name" value="FtsI_transpept"/>
    <property type="match status" value="1"/>
</dbReference>
<dbReference type="InterPro" id="IPR012338">
    <property type="entry name" value="Beta-lactam/transpept-like"/>
</dbReference>
<keyword evidence="7 16" id="KW-0812">Transmembrane</keyword>
<dbReference type="Gene3D" id="3.90.1310.10">
    <property type="entry name" value="Penicillin-binding protein 2a (Domain 2)"/>
    <property type="match status" value="1"/>
</dbReference>
<dbReference type="SUPFAM" id="SSF56519">
    <property type="entry name" value="Penicillin binding protein dimerisation domain"/>
    <property type="match status" value="1"/>
</dbReference>
<dbReference type="AlphaFoldDB" id="A0A7D7N7X3"/>
<evidence type="ECO:0000313" key="21">
    <source>
        <dbReference type="Proteomes" id="UP000514752"/>
    </source>
</evidence>
<dbReference type="Gene3D" id="1.10.150.770">
    <property type="match status" value="1"/>
</dbReference>
<keyword evidence="8 16" id="KW-0378">Hydrolase</keyword>
<evidence type="ECO:0000256" key="3">
    <source>
        <dbReference type="ARBA" id="ARBA00022519"/>
    </source>
</evidence>
<keyword evidence="3 16" id="KW-0997">Cell inner membrane</keyword>
<dbReference type="GO" id="GO:0006508">
    <property type="term" value="P:proteolysis"/>
    <property type="evidence" value="ECO:0007669"/>
    <property type="project" value="UniProtKB-KW"/>
</dbReference>
<dbReference type="KEGG" id="nsg:H3L94_01375"/>
<dbReference type="InterPro" id="IPR001460">
    <property type="entry name" value="PCN-bd_Tpept"/>
</dbReference>
<dbReference type="PANTHER" id="PTHR30627">
    <property type="entry name" value="PEPTIDOGLYCAN D,D-TRANSPEPTIDASE"/>
    <property type="match status" value="1"/>
</dbReference>
<comment type="catalytic activity">
    <reaction evidence="16">
        <text>Preferential cleavage: (Ac)2-L-Lys-D-Ala-|-D-Ala. Also transpeptidation of peptidyl-alanyl moieties that are N-acyl substituents of D-alanine.</text>
        <dbReference type="EC" id="3.4.16.4"/>
    </reaction>
</comment>
<dbReference type="GO" id="GO:0000917">
    <property type="term" value="P:division septum assembly"/>
    <property type="evidence" value="ECO:0007669"/>
    <property type="project" value="UniProtKB-KW"/>
</dbReference>
<keyword evidence="6 16" id="KW-0645">Protease</keyword>
<keyword evidence="5 16" id="KW-0121">Carboxypeptidase</keyword>
<dbReference type="EC" id="3.4.16.4" evidence="16"/>
<evidence type="ECO:0000256" key="5">
    <source>
        <dbReference type="ARBA" id="ARBA00022645"/>
    </source>
</evidence>
<feature type="transmembrane region" description="Helical" evidence="16">
    <location>
        <begin position="28"/>
        <end position="47"/>
    </location>
</feature>
<dbReference type="EMBL" id="CP059567">
    <property type="protein sequence ID" value="QMT40741.1"/>
    <property type="molecule type" value="Genomic_DNA"/>
</dbReference>
<dbReference type="Proteomes" id="UP000514752">
    <property type="component" value="Chromosome"/>
</dbReference>
<evidence type="ECO:0000256" key="12">
    <source>
        <dbReference type="ARBA" id="ARBA00023136"/>
    </source>
</evidence>
<evidence type="ECO:0000256" key="15">
    <source>
        <dbReference type="ARBA" id="ARBA00023316"/>
    </source>
</evidence>
<evidence type="ECO:0000256" key="2">
    <source>
        <dbReference type="ARBA" id="ARBA00022475"/>
    </source>
</evidence>
<accession>A0A7D7N7X3</accession>
<dbReference type="GO" id="GO:0009002">
    <property type="term" value="F:serine-type D-Ala-D-Ala carboxypeptidase activity"/>
    <property type="evidence" value="ECO:0007669"/>
    <property type="project" value="UniProtKB-UniRule"/>
</dbReference>
<evidence type="ECO:0000256" key="7">
    <source>
        <dbReference type="ARBA" id="ARBA00022692"/>
    </source>
</evidence>
<feature type="region of interest" description="Disordered" evidence="17">
    <location>
        <begin position="1"/>
        <end position="23"/>
    </location>
</feature>
<keyword evidence="13 16" id="KW-0717">Septation</keyword>
<proteinExistence type="inferred from homology"/>
<dbReference type="Gene3D" id="3.40.710.10">
    <property type="entry name" value="DD-peptidase/beta-lactamase superfamily"/>
    <property type="match status" value="1"/>
</dbReference>
<comment type="subcellular location">
    <subcellularLocation>
        <location evidence="16">Cell inner membrane</location>
        <topology evidence="16">Single-pass membrane protein</topology>
    </subcellularLocation>
    <subcellularLocation>
        <location evidence="1">Membrane</location>
    </subcellularLocation>
</comment>
<evidence type="ECO:0000256" key="16">
    <source>
        <dbReference type="HAMAP-Rule" id="MF_02080"/>
    </source>
</evidence>
<dbReference type="InterPro" id="IPR036138">
    <property type="entry name" value="PBP_dimer_sf"/>
</dbReference>
<evidence type="ECO:0000256" key="10">
    <source>
        <dbReference type="ARBA" id="ARBA00022984"/>
    </source>
</evidence>
<comment type="pathway">
    <text evidence="16">Cell wall biogenesis; peptidoglycan biosynthesis.</text>
</comment>
<organism evidence="20 21">
    <name type="scientific">Neisseria shayeganii</name>
    <dbReference type="NCBI Taxonomy" id="607712"/>
    <lineage>
        <taxon>Bacteria</taxon>
        <taxon>Pseudomonadati</taxon>
        <taxon>Pseudomonadota</taxon>
        <taxon>Betaproteobacteria</taxon>
        <taxon>Neisseriales</taxon>
        <taxon>Neisseriaceae</taxon>
        <taxon>Neisseria</taxon>
    </lineage>
</organism>
<evidence type="ECO:0000256" key="17">
    <source>
        <dbReference type="SAM" id="MobiDB-lite"/>
    </source>
</evidence>
<dbReference type="GO" id="GO:0008360">
    <property type="term" value="P:regulation of cell shape"/>
    <property type="evidence" value="ECO:0007669"/>
    <property type="project" value="UniProtKB-KW"/>
</dbReference>
<dbReference type="InterPro" id="IPR005311">
    <property type="entry name" value="PBP_dimer"/>
</dbReference>
<evidence type="ECO:0000256" key="4">
    <source>
        <dbReference type="ARBA" id="ARBA00022618"/>
    </source>
</evidence>
<keyword evidence="15 16" id="KW-0961">Cell wall biogenesis/degradation</keyword>
<sequence>MLIKSDYKPQMRQQQPKKKKPVSTNGRIAMVLGTLAVAFGAVVVWSVRLHTLEQDKLVEEGNKRFVRTLVQTANRGTITDRNGSVLALSAPTDSLYAVPSSMDKMPSQDQLEALSALIEVPVETIADRLARTNSDFVFLKRQMSAETAAQVRELGIAGLSFQTEPKRQYPMGNLFSHVIGFTNIDGKGQEGLELSREDDLRGVDGARVVLRDNRGNYVDALDSPRNRDTVDGRDMVLSLDQRIQSLAHDELAEAMAHHQAKAGTVVVLDAKTGEILALVNLPDYDPNHPGRSDSALRRNRAVTDMIEPGSTMKPFPIAKALDSGKVNENTWFNVQPYNIGPATVRDTRNYGSLTLRGMMQKSSNVGTSKLSAMFKPEEMHQFYKAVGFGRRMHSGFPGESPGLVRDWKNWRPIEQATMSFGYGLQMSLLQLARGYTVFTNDGKLLPVTFLKQSVAPQGEAIIRPETARAVRRMMVSVTEPGGTGTAGAVDGFDVGAKTGTARKLVNGRYAENKHMATFIGFAPAENPRVIVAVNIDEPTQNGYYGGTVAGPVFKDVMAGSLNILGITPTKPLRQTAAVQP</sequence>
<dbReference type="UniPathway" id="UPA00219"/>
<name>A0A7D7N7X3_9NEIS</name>
<feature type="active site" description="Acyl-ester intermediate" evidence="16">
    <location>
        <position position="310"/>
    </location>
</feature>
<evidence type="ECO:0000256" key="9">
    <source>
        <dbReference type="ARBA" id="ARBA00022960"/>
    </source>
</evidence>
<feature type="domain" description="Penicillin-binding protein dimerisation" evidence="19">
    <location>
        <begin position="72"/>
        <end position="219"/>
    </location>
</feature>
<dbReference type="Gene3D" id="3.30.450.330">
    <property type="match status" value="1"/>
</dbReference>
<keyword evidence="10 16" id="KW-0573">Peptidoglycan synthesis</keyword>
<evidence type="ECO:0000256" key="6">
    <source>
        <dbReference type="ARBA" id="ARBA00022670"/>
    </source>
</evidence>
<evidence type="ECO:0000256" key="11">
    <source>
        <dbReference type="ARBA" id="ARBA00022989"/>
    </source>
</evidence>
<dbReference type="GO" id="GO:0009252">
    <property type="term" value="P:peptidoglycan biosynthetic process"/>
    <property type="evidence" value="ECO:0007669"/>
    <property type="project" value="UniProtKB-UniRule"/>
</dbReference>
<gene>
    <name evidence="16" type="primary">penA</name>
    <name evidence="20" type="ORF">H3L94_01375</name>
</gene>
<keyword evidence="12 16" id="KW-0472">Membrane</keyword>
<dbReference type="Pfam" id="PF00905">
    <property type="entry name" value="Transpeptidase"/>
    <property type="match status" value="1"/>
</dbReference>
<evidence type="ECO:0000256" key="8">
    <source>
        <dbReference type="ARBA" id="ARBA00022801"/>
    </source>
</evidence>
<dbReference type="RefSeq" id="WP_182122359.1">
    <property type="nucleotide sequence ID" value="NZ_CP059567.1"/>
</dbReference>
<keyword evidence="9 16" id="KW-0133">Cell shape</keyword>
<dbReference type="GO" id="GO:0008955">
    <property type="term" value="F:peptidoglycan glycosyltransferase activity"/>
    <property type="evidence" value="ECO:0007669"/>
    <property type="project" value="InterPro"/>
</dbReference>
<keyword evidence="4 16" id="KW-0132">Cell division</keyword>
<dbReference type="Pfam" id="PF03717">
    <property type="entry name" value="PBP_dimer"/>
    <property type="match status" value="1"/>
</dbReference>
<keyword evidence="14 16" id="KW-0131">Cell cycle</keyword>
<dbReference type="SUPFAM" id="SSF56601">
    <property type="entry name" value="beta-lactamase/transpeptidase-like"/>
    <property type="match status" value="1"/>
</dbReference>
<comment type="function">
    <text evidence="16">Catalyzes cross-linking of the peptidoglycan cell wall at the division septum.</text>
</comment>
<dbReference type="PANTHER" id="PTHR30627:SF1">
    <property type="entry name" value="PEPTIDOGLYCAN D,D-TRANSPEPTIDASE FTSI"/>
    <property type="match status" value="1"/>
</dbReference>
<evidence type="ECO:0000256" key="13">
    <source>
        <dbReference type="ARBA" id="ARBA00023210"/>
    </source>
</evidence>
<evidence type="ECO:0000256" key="14">
    <source>
        <dbReference type="ARBA" id="ARBA00023306"/>
    </source>
</evidence>
<keyword evidence="11 16" id="KW-1133">Transmembrane helix</keyword>
<comment type="similarity">
    <text evidence="16">Belongs to the transpeptidase family. FtsI subfamily.</text>
</comment>
<keyword evidence="2 16" id="KW-1003">Cell membrane</keyword>
<reference evidence="20 21" key="1">
    <citation type="submission" date="2020-07" db="EMBL/GenBank/DDBJ databases">
        <title>Genomic diversity of species in the Neisseriaceae family.</title>
        <authorList>
            <person name="Vincent A.T."/>
            <person name="Bernet E."/>
            <person name="Veyrier F.J."/>
        </authorList>
    </citation>
    <scope>NUCLEOTIDE SEQUENCE [LARGE SCALE GENOMIC DNA]</scope>
    <source>
        <strain evidence="20 21">DSM 22244</strain>
    </source>
</reference>
<evidence type="ECO:0000256" key="1">
    <source>
        <dbReference type="ARBA" id="ARBA00004370"/>
    </source>
</evidence>
<dbReference type="GO" id="GO:0008658">
    <property type="term" value="F:penicillin binding"/>
    <property type="evidence" value="ECO:0007669"/>
    <property type="project" value="InterPro"/>
</dbReference>
<dbReference type="GO" id="GO:0005886">
    <property type="term" value="C:plasma membrane"/>
    <property type="evidence" value="ECO:0007669"/>
    <property type="project" value="UniProtKB-SubCell"/>
</dbReference>
<evidence type="ECO:0000259" key="18">
    <source>
        <dbReference type="Pfam" id="PF00905"/>
    </source>
</evidence>
<dbReference type="InterPro" id="IPR050515">
    <property type="entry name" value="Beta-lactam/transpept"/>
</dbReference>
<evidence type="ECO:0000313" key="20">
    <source>
        <dbReference type="EMBL" id="QMT40741.1"/>
    </source>
</evidence>
<protein>
    <recommendedName>
        <fullName evidence="16">Probable peptidoglycan D,D-transpeptidase PenA</fullName>
        <ecNumber evidence="16">3.4.16.4</ecNumber>
    </recommendedName>
    <alternativeName>
        <fullName evidence="16">Penicillin-binding protein 2</fullName>
        <shortName evidence="16">PBP-2</shortName>
    </alternativeName>
</protein>
<evidence type="ECO:0000259" key="19">
    <source>
        <dbReference type="Pfam" id="PF03717"/>
    </source>
</evidence>
<dbReference type="GO" id="GO:0071555">
    <property type="term" value="P:cell wall organization"/>
    <property type="evidence" value="ECO:0007669"/>
    <property type="project" value="UniProtKB-KW"/>
</dbReference>